<name>A0ABW2VC47_9ACTN</name>
<proteinExistence type="predicted"/>
<feature type="compositionally biased region" description="Polar residues" evidence="1">
    <location>
        <begin position="52"/>
        <end position="62"/>
    </location>
</feature>
<dbReference type="Proteomes" id="UP001596957">
    <property type="component" value="Unassembled WGS sequence"/>
</dbReference>
<feature type="region of interest" description="Disordered" evidence="1">
    <location>
        <begin position="1"/>
        <end position="153"/>
    </location>
</feature>
<dbReference type="EMBL" id="JBHTEC010000001">
    <property type="protein sequence ID" value="MFD0282103.1"/>
    <property type="molecule type" value="Genomic_DNA"/>
</dbReference>
<evidence type="ECO:0000313" key="3">
    <source>
        <dbReference type="Proteomes" id="UP001596957"/>
    </source>
</evidence>
<protein>
    <submittedName>
        <fullName evidence="2">Uncharacterized protein</fullName>
    </submittedName>
</protein>
<dbReference type="RefSeq" id="WP_381246654.1">
    <property type="nucleotide sequence ID" value="NZ_JBHTBI010000001.1"/>
</dbReference>
<evidence type="ECO:0000313" key="2">
    <source>
        <dbReference type="EMBL" id="MFD0282103.1"/>
    </source>
</evidence>
<keyword evidence="3" id="KW-1185">Reference proteome</keyword>
<accession>A0ABW2VC47</accession>
<evidence type="ECO:0000256" key="1">
    <source>
        <dbReference type="SAM" id="MobiDB-lite"/>
    </source>
</evidence>
<gene>
    <name evidence="2" type="ORF">ACFQZP_10475</name>
</gene>
<reference evidence="3" key="1">
    <citation type="journal article" date="2019" name="Int. J. Syst. Evol. Microbiol.">
        <title>The Global Catalogue of Microorganisms (GCM) 10K type strain sequencing project: providing services to taxonomists for standard genome sequencing and annotation.</title>
        <authorList>
            <consortium name="The Broad Institute Genomics Platform"/>
            <consortium name="The Broad Institute Genome Sequencing Center for Infectious Disease"/>
            <person name="Wu L."/>
            <person name="Ma J."/>
        </authorList>
    </citation>
    <scope>NUCLEOTIDE SEQUENCE [LARGE SCALE GENOMIC DNA]</scope>
    <source>
        <strain evidence="3">CGMCC 4.7198</strain>
    </source>
</reference>
<comment type="caution">
    <text evidence="2">The sequence shown here is derived from an EMBL/GenBank/DDBJ whole genome shotgun (WGS) entry which is preliminary data.</text>
</comment>
<sequence length="367" mass="38767">MSDRPTEHPTPVEAPAGVAVTDAPDPAEAGAVAEAPEPVETWAVTEAPDPTETAQPTETTKPTDAPERLEGVDAPEAWEAWEAFEAPEPPEASDAATPTPADENEAPDPVTAEEGDTDLAPLGKENAVEPGSEPAASTGDPAGDTSDMTEETAQQLKAVEKDGRKIVEPHGIALDYTTEPVSPECAGKFNEAMRELSADYPKLFDEMNHVRTEQPEDPSILAYALPYAGYPDSGIYVNSEAFSDAEAAALRGAEEEASGFTVPGGGSPKGVFYHEFGHHCAQRIFDSPSARQELDEAVSQSIARPYDSSAPHDKPTGQAISQLLSDYGSTTPHEMMAEAFTEHKLAAAPRPFASAIGGVIDKYLKGK</sequence>
<organism evidence="2 3">
    <name type="scientific">Streptomyces lutosisoli</name>
    <dbReference type="NCBI Taxonomy" id="2665721"/>
    <lineage>
        <taxon>Bacteria</taxon>
        <taxon>Bacillati</taxon>
        <taxon>Actinomycetota</taxon>
        <taxon>Actinomycetes</taxon>
        <taxon>Kitasatosporales</taxon>
        <taxon>Streptomycetaceae</taxon>
        <taxon>Streptomyces</taxon>
    </lineage>
</organism>
<feature type="compositionally biased region" description="Low complexity" evidence="1">
    <location>
        <begin position="74"/>
        <end position="101"/>
    </location>
</feature>
<feature type="compositionally biased region" description="Low complexity" evidence="1">
    <location>
        <begin position="22"/>
        <end position="40"/>
    </location>
</feature>
<feature type="compositionally biased region" description="Acidic residues" evidence="1">
    <location>
        <begin position="102"/>
        <end position="117"/>
    </location>
</feature>